<proteinExistence type="predicted"/>
<sequence>MPITNVGQMNDRIGFYQIKTVKDESGTPRKQEVLLFSCWAAIRTQYLKEVTATIGTKLENTLTFIIRYQQRHEVTNDMTVKHKGIKYNIVQINPDLQNKQYTTVIARVAS</sequence>
<dbReference type="NCBIfam" id="TIGR01563">
    <property type="entry name" value="gp16_SPP1"/>
    <property type="match status" value="1"/>
</dbReference>
<organism evidence="1 2">
    <name type="scientific">Bacillus licheniformis</name>
    <dbReference type="NCBI Taxonomy" id="1402"/>
    <lineage>
        <taxon>Bacteria</taxon>
        <taxon>Bacillati</taxon>
        <taxon>Bacillota</taxon>
        <taxon>Bacilli</taxon>
        <taxon>Bacillales</taxon>
        <taxon>Bacillaceae</taxon>
        <taxon>Bacillus</taxon>
    </lineage>
</organism>
<reference evidence="1 2" key="1">
    <citation type="submission" date="2020-12" db="EMBL/GenBank/DDBJ databases">
        <title>FDA dAtabase for Regulatory Grade micrObial Sequences (FDA-ARGOS): Supporting development and validation of Infectious Disease Dx tests.</title>
        <authorList>
            <person name="Nelson B."/>
            <person name="Plummer A."/>
            <person name="Tallon L."/>
            <person name="Sadzewicz L."/>
            <person name="Zhao X."/>
            <person name="Boylan J."/>
            <person name="Ott S."/>
            <person name="Bowen H."/>
            <person name="Vavikolanu K."/>
            <person name="Mehta A."/>
            <person name="Aluvathingal J."/>
            <person name="Nadendla S."/>
            <person name="Myers T."/>
            <person name="Yan Y."/>
            <person name="Sichtig H."/>
        </authorList>
    </citation>
    <scope>NUCLEOTIDE SEQUENCE [LARGE SCALE GENOMIC DNA]</scope>
    <source>
        <strain evidence="1 2">FDAARGOS_923</strain>
        <plasmid evidence="1 2">unnamed2</plasmid>
    </source>
</reference>
<gene>
    <name evidence="1" type="ORF">I6G80_00245</name>
</gene>
<dbReference type="Pfam" id="PF05521">
    <property type="entry name" value="Phage_HCP"/>
    <property type="match status" value="1"/>
</dbReference>
<keyword evidence="1" id="KW-0614">Plasmid</keyword>
<evidence type="ECO:0000313" key="2">
    <source>
        <dbReference type="Proteomes" id="UP000595038"/>
    </source>
</evidence>
<dbReference type="RefSeq" id="WP_119954014.1">
    <property type="nucleotide sequence ID" value="NZ_CP027791.1"/>
</dbReference>
<dbReference type="EMBL" id="CP065645">
    <property type="protein sequence ID" value="QPR70575.1"/>
    <property type="molecule type" value="Genomic_DNA"/>
</dbReference>
<dbReference type="Proteomes" id="UP000595038">
    <property type="component" value="Plasmid unnamed2"/>
</dbReference>
<evidence type="ECO:0000313" key="1">
    <source>
        <dbReference type="EMBL" id="QPR70575.1"/>
    </source>
</evidence>
<dbReference type="InterPro" id="IPR038666">
    <property type="entry name" value="SSP1_head-tail_sf"/>
</dbReference>
<dbReference type="InterPro" id="IPR008767">
    <property type="entry name" value="Phage_SPP1_head-tail_adaptor"/>
</dbReference>
<dbReference type="AlphaFoldDB" id="A0AB37GN19"/>
<geneLocation type="plasmid" evidence="1 2">
    <name>unnamed2</name>
</geneLocation>
<name>A0AB37GN19_BACLI</name>
<dbReference type="Gene3D" id="2.40.10.270">
    <property type="entry name" value="Bacteriophage SPP1 head-tail adaptor protein"/>
    <property type="match status" value="1"/>
</dbReference>
<accession>A0AB37GN19</accession>
<protein>
    <submittedName>
        <fullName evidence="1">Phage head closure protein</fullName>
    </submittedName>
</protein>